<dbReference type="InterPro" id="IPR011994">
    <property type="entry name" value="Cytidylate_kinase_dom"/>
</dbReference>
<dbReference type="GO" id="GO:0036430">
    <property type="term" value="F:CMP kinase activity"/>
    <property type="evidence" value="ECO:0007669"/>
    <property type="project" value="RHEA"/>
</dbReference>
<sequence>MTSFNVAIDGPAGAGKSTVAKQVAEKLGFLYIDTGAMYRALTQAALAREIDVKDEEALIQLLRNSNLELAPSSTGTTVYWDGEDITEDIRSNKVNQTVSLVSSYKQIRLYMMEKQQKLASEKNAVLDGRDIGTHVLPDADVKVFLTASVEERAKRRHTEQLNKGLTSDLEAIKRDIEKRDELDSNRAFAPLKQADDAEVLDTTCMDINQVTGAILDLVKEHSV</sequence>
<proteinExistence type="inferred from homology"/>
<dbReference type="AlphaFoldDB" id="A0A4Y7WPA8"/>
<evidence type="ECO:0000313" key="12">
    <source>
        <dbReference type="Proteomes" id="UP000298210"/>
    </source>
</evidence>
<protein>
    <recommendedName>
        <fullName evidence="9">Cytidylate kinase</fullName>
        <shortName evidence="9">CK</shortName>
        <ecNumber evidence="9">2.7.4.25</ecNumber>
    </recommendedName>
    <alternativeName>
        <fullName evidence="9">Cytidine monophosphate kinase</fullName>
        <shortName evidence="9">CMP kinase</shortName>
    </alternativeName>
</protein>
<dbReference type="EMBL" id="SNUX01000001">
    <property type="protein sequence ID" value="TES50509.1"/>
    <property type="molecule type" value="Genomic_DNA"/>
</dbReference>
<dbReference type="PANTHER" id="PTHR21299:SF2">
    <property type="entry name" value="CYTIDYLATE KINASE"/>
    <property type="match status" value="1"/>
</dbReference>
<keyword evidence="5 9" id="KW-0418">Kinase</keyword>
<dbReference type="CDD" id="cd02020">
    <property type="entry name" value="CMPK"/>
    <property type="match status" value="1"/>
</dbReference>
<dbReference type="PANTHER" id="PTHR21299">
    <property type="entry name" value="CYTIDYLATE KINASE/PANTOATE-BETA-ALANINE LIGASE"/>
    <property type="match status" value="1"/>
</dbReference>
<evidence type="ECO:0000256" key="8">
    <source>
        <dbReference type="ARBA" id="ARBA00048478"/>
    </source>
</evidence>
<accession>A0A4Y7WPA8</accession>
<dbReference type="Pfam" id="PF02224">
    <property type="entry name" value="Cytidylate_kin"/>
    <property type="match status" value="1"/>
</dbReference>
<dbReference type="NCBIfam" id="TIGR00017">
    <property type="entry name" value="cmk"/>
    <property type="match status" value="1"/>
</dbReference>
<dbReference type="Gene3D" id="3.40.50.300">
    <property type="entry name" value="P-loop containing nucleotide triphosphate hydrolases"/>
    <property type="match status" value="1"/>
</dbReference>
<comment type="catalytic activity">
    <reaction evidence="7 9">
        <text>dCMP + ATP = dCDP + ADP</text>
        <dbReference type="Rhea" id="RHEA:25094"/>
        <dbReference type="ChEBI" id="CHEBI:30616"/>
        <dbReference type="ChEBI" id="CHEBI:57566"/>
        <dbReference type="ChEBI" id="CHEBI:58593"/>
        <dbReference type="ChEBI" id="CHEBI:456216"/>
        <dbReference type="EC" id="2.7.4.25"/>
    </reaction>
</comment>
<evidence type="ECO:0000256" key="3">
    <source>
        <dbReference type="ARBA" id="ARBA00022679"/>
    </source>
</evidence>
<dbReference type="HAMAP" id="MF_00238">
    <property type="entry name" value="Cytidyl_kinase_type1"/>
    <property type="match status" value="1"/>
</dbReference>
<gene>
    <name evidence="9" type="primary">cmk</name>
    <name evidence="11" type="ORF">E2L03_00830</name>
</gene>
<dbReference type="GO" id="GO:0006220">
    <property type="term" value="P:pyrimidine nucleotide metabolic process"/>
    <property type="evidence" value="ECO:0007669"/>
    <property type="project" value="UniProtKB-UniRule"/>
</dbReference>
<dbReference type="InterPro" id="IPR003136">
    <property type="entry name" value="Cytidylate_kin"/>
</dbReference>
<feature type="binding site" evidence="9">
    <location>
        <begin position="10"/>
        <end position="18"/>
    </location>
    <ligand>
        <name>ATP</name>
        <dbReference type="ChEBI" id="CHEBI:30616"/>
    </ligand>
</feature>
<keyword evidence="3 9" id="KW-0808">Transferase</keyword>
<comment type="subcellular location">
    <subcellularLocation>
        <location evidence="9">Cytoplasm</location>
    </subcellularLocation>
</comment>
<dbReference type="InterPro" id="IPR027417">
    <property type="entry name" value="P-loop_NTPase"/>
</dbReference>
<name>A0A4Y7WPA8_9BACI</name>
<organism evidence="11 12">
    <name type="scientific">Shouchella lehensis</name>
    <dbReference type="NCBI Taxonomy" id="300825"/>
    <lineage>
        <taxon>Bacteria</taxon>
        <taxon>Bacillati</taxon>
        <taxon>Bacillota</taxon>
        <taxon>Bacilli</taxon>
        <taxon>Bacillales</taxon>
        <taxon>Bacillaceae</taxon>
        <taxon>Shouchella</taxon>
    </lineage>
</organism>
<evidence type="ECO:0000256" key="4">
    <source>
        <dbReference type="ARBA" id="ARBA00022741"/>
    </source>
</evidence>
<dbReference type="Proteomes" id="UP000298210">
    <property type="component" value="Unassembled WGS sequence"/>
</dbReference>
<evidence type="ECO:0000259" key="10">
    <source>
        <dbReference type="Pfam" id="PF02224"/>
    </source>
</evidence>
<evidence type="ECO:0000256" key="7">
    <source>
        <dbReference type="ARBA" id="ARBA00047615"/>
    </source>
</evidence>
<evidence type="ECO:0000256" key="6">
    <source>
        <dbReference type="ARBA" id="ARBA00022840"/>
    </source>
</evidence>
<dbReference type="GO" id="GO:0005829">
    <property type="term" value="C:cytosol"/>
    <property type="evidence" value="ECO:0007669"/>
    <property type="project" value="TreeGrafter"/>
</dbReference>
<comment type="similarity">
    <text evidence="1 9">Belongs to the cytidylate kinase family. Type 1 subfamily.</text>
</comment>
<comment type="caution">
    <text evidence="11">The sequence shown here is derived from an EMBL/GenBank/DDBJ whole genome shotgun (WGS) entry which is preliminary data.</text>
</comment>
<dbReference type="RefSeq" id="WP_095150333.1">
    <property type="nucleotide sequence ID" value="NZ_LDIM01000012.1"/>
</dbReference>
<reference evidence="11 12" key="1">
    <citation type="submission" date="2019-03" db="EMBL/GenBank/DDBJ databases">
        <authorList>
            <person name="Liu G."/>
        </authorList>
    </citation>
    <scope>NUCLEOTIDE SEQUENCE [LARGE SCALE GENOMIC DNA]</scope>
    <source>
        <strain evidence="11 12">DSM 19099</strain>
    </source>
</reference>
<evidence type="ECO:0000256" key="2">
    <source>
        <dbReference type="ARBA" id="ARBA00022490"/>
    </source>
</evidence>
<evidence type="ECO:0000256" key="9">
    <source>
        <dbReference type="HAMAP-Rule" id="MF_00238"/>
    </source>
</evidence>
<keyword evidence="2 9" id="KW-0963">Cytoplasm</keyword>
<feature type="domain" description="Cytidylate kinase" evidence="10">
    <location>
        <begin position="6"/>
        <end position="219"/>
    </location>
</feature>
<evidence type="ECO:0000256" key="5">
    <source>
        <dbReference type="ARBA" id="ARBA00022777"/>
    </source>
</evidence>
<dbReference type="GO" id="GO:0005524">
    <property type="term" value="F:ATP binding"/>
    <property type="evidence" value="ECO:0007669"/>
    <property type="project" value="UniProtKB-UniRule"/>
</dbReference>
<dbReference type="SUPFAM" id="SSF52540">
    <property type="entry name" value="P-loop containing nucleoside triphosphate hydrolases"/>
    <property type="match status" value="1"/>
</dbReference>
<evidence type="ECO:0000313" key="11">
    <source>
        <dbReference type="EMBL" id="TES50509.1"/>
    </source>
</evidence>
<keyword evidence="6 9" id="KW-0067">ATP-binding</keyword>
<keyword evidence="4 9" id="KW-0547">Nucleotide-binding</keyword>
<dbReference type="GO" id="GO:0036431">
    <property type="term" value="F:dCMP kinase activity"/>
    <property type="evidence" value="ECO:0007669"/>
    <property type="project" value="InterPro"/>
</dbReference>
<evidence type="ECO:0000256" key="1">
    <source>
        <dbReference type="ARBA" id="ARBA00009427"/>
    </source>
</evidence>
<dbReference type="EC" id="2.7.4.25" evidence="9"/>
<comment type="catalytic activity">
    <reaction evidence="8 9">
        <text>CMP + ATP = CDP + ADP</text>
        <dbReference type="Rhea" id="RHEA:11600"/>
        <dbReference type="ChEBI" id="CHEBI:30616"/>
        <dbReference type="ChEBI" id="CHEBI:58069"/>
        <dbReference type="ChEBI" id="CHEBI:60377"/>
        <dbReference type="ChEBI" id="CHEBI:456216"/>
        <dbReference type="EC" id="2.7.4.25"/>
    </reaction>
</comment>
<dbReference type="GO" id="GO:0015949">
    <property type="term" value="P:nucleobase-containing small molecule interconversion"/>
    <property type="evidence" value="ECO:0007669"/>
    <property type="project" value="TreeGrafter"/>
</dbReference>